<dbReference type="AlphaFoldDB" id="A0A3N5ZC56"/>
<feature type="transmembrane region" description="Helical" evidence="6">
    <location>
        <begin position="109"/>
        <end position="135"/>
    </location>
</feature>
<feature type="transmembrane region" description="Helical" evidence="6">
    <location>
        <begin position="56"/>
        <end position="77"/>
    </location>
</feature>
<dbReference type="PROSITE" id="PS51257">
    <property type="entry name" value="PROKAR_LIPOPROTEIN"/>
    <property type="match status" value="1"/>
</dbReference>
<dbReference type="NCBIfam" id="NF046060">
    <property type="entry name" value="NagP_SO3503"/>
    <property type="match status" value="1"/>
</dbReference>
<proteinExistence type="predicted"/>
<dbReference type="GO" id="GO:0022857">
    <property type="term" value="F:transmembrane transporter activity"/>
    <property type="evidence" value="ECO:0007669"/>
    <property type="project" value="InterPro"/>
</dbReference>
<feature type="transmembrane region" description="Helical" evidence="6">
    <location>
        <begin position="16"/>
        <end position="36"/>
    </location>
</feature>
<evidence type="ECO:0000256" key="3">
    <source>
        <dbReference type="ARBA" id="ARBA00022692"/>
    </source>
</evidence>
<feature type="transmembrane region" description="Helical" evidence="6">
    <location>
        <begin position="406"/>
        <end position="424"/>
    </location>
</feature>
<name>A0A3N5ZC56_9ALTE</name>
<evidence type="ECO:0000313" key="7">
    <source>
        <dbReference type="EMBL" id="RPJ67388.1"/>
    </source>
</evidence>
<keyword evidence="8" id="KW-1185">Reference proteome</keyword>
<dbReference type="RefSeq" id="WP_124027288.1">
    <property type="nucleotide sequence ID" value="NZ_JBHRSN010000015.1"/>
</dbReference>
<feature type="transmembrane region" description="Helical" evidence="6">
    <location>
        <begin position="84"/>
        <end position="103"/>
    </location>
</feature>
<feature type="transmembrane region" description="Helical" evidence="6">
    <location>
        <begin position="156"/>
        <end position="174"/>
    </location>
</feature>
<evidence type="ECO:0000256" key="6">
    <source>
        <dbReference type="SAM" id="Phobius"/>
    </source>
</evidence>
<dbReference type="OrthoDB" id="9795150at2"/>
<evidence type="ECO:0000256" key="2">
    <source>
        <dbReference type="ARBA" id="ARBA00022475"/>
    </source>
</evidence>
<keyword evidence="5 6" id="KW-0472">Membrane</keyword>
<feature type="transmembrane region" description="Helical" evidence="6">
    <location>
        <begin position="272"/>
        <end position="294"/>
    </location>
</feature>
<dbReference type="PANTHER" id="PTHR43702">
    <property type="entry name" value="L-FUCOSE-PROTON SYMPORTER"/>
    <property type="match status" value="1"/>
</dbReference>
<feature type="transmembrane region" description="Helical" evidence="6">
    <location>
        <begin position="380"/>
        <end position="400"/>
    </location>
</feature>
<dbReference type="InterPro" id="IPR050375">
    <property type="entry name" value="MFS_TsgA-like"/>
</dbReference>
<dbReference type="PANTHER" id="PTHR43702:SF12">
    <property type="entry name" value="N-ACETYL GLUCOSAMINE TRANSPORTER NAGP"/>
    <property type="match status" value="1"/>
</dbReference>
<dbReference type="InterPro" id="IPR036259">
    <property type="entry name" value="MFS_trans_sf"/>
</dbReference>
<dbReference type="Pfam" id="PF07690">
    <property type="entry name" value="MFS_1"/>
    <property type="match status" value="1"/>
</dbReference>
<dbReference type="EMBL" id="RPOK01000002">
    <property type="protein sequence ID" value="RPJ67388.1"/>
    <property type="molecule type" value="Genomic_DNA"/>
</dbReference>
<dbReference type="GO" id="GO:0005886">
    <property type="term" value="C:plasma membrane"/>
    <property type="evidence" value="ECO:0007669"/>
    <property type="project" value="UniProtKB-SubCell"/>
</dbReference>
<evidence type="ECO:0000256" key="4">
    <source>
        <dbReference type="ARBA" id="ARBA00022989"/>
    </source>
</evidence>
<organism evidence="7 8">
    <name type="scientific">Alteromonas sediminis</name>
    <dbReference type="NCBI Taxonomy" id="2259342"/>
    <lineage>
        <taxon>Bacteria</taxon>
        <taxon>Pseudomonadati</taxon>
        <taxon>Pseudomonadota</taxon>
        <taxon>Gammaproteobacteria</taxon>
        <taxon>Alteromonadales</taxon>
        <taxon>Alteromonadaceae</taxon>
        <taxon>Alteromonas/Salinimonas group</taxon>
        <taxon>Alteromonas</taxon>
    </lineage>
</organism>
<evidence type="ECO:0000313" key="8">
    <source>
        <dbReference type="Proteomes" id="UP000275281"/>
    </source>
</evidence>
<dbReference type="Proteomes" id="UP000275281">
    <property type="component" value="Unassembled WGS sequence"/>
</dbReference>
<dbReference type="SUPFAM" id="SSF103473">
    <property type="entry name" value="MFS general substrate transporter"/>
    <property type="match status" value="1"/>
</dbReference>
<keyword evidence="3 6" id="KW-0812">Transmembrane</keyword>
<dbReference type="Gene3D" id="1.20.1250.20">
    <property type="entry name" value="MFS general substrate transporter like domains"/>
    <property type="match status" value="2"/>
</dbReference>
<sequence length="432" mass="45627">METVDQKQIAPEKQSILLPMTLAGSMFFILGCITWLNGAITPFLQQMLELTPLHAAFIIASFYIAVTIAGIPSAMLIKRVGYKNGMAIGCAVMAASALLYIPAAQLQKIEIFLCAQLLIGVGQTILQTAVNPYVVKMGSEDSAAVRVCIMGLLNKFAGVVVPYMFAAVTVAGVTDGDVLSQAQKDIMANSLIAPYIAISGLIFLFAAFAKFSPLPDLVFEEESSSSKGEVREAMRHPHLVLGVIAIALYVAVEVIAADTIGSYALHLGIADYSIMTSYTMKCMLVGYAIGIVLIPRYMTQQSALVMSAVSGIVVALLVVFGSNDSYLIANALLVPFGGPELPDPLLCIALLGFANAMVWPAVWPLALAGLGKLTGTASGLLIMGIAGGALGPLLLGLANMSGLGPQGAYSVMVPCYLYILFYALKGHKMRSW</sequence>
<gene>
    <name evidence="7" type="ORF">DRW07_07645</name>
</gene>
<comment type="caution">
    <text evidence="7">The sequence shown here is derived from an EMBL/GenBank/DDBJ whole genome shotgun (WGS) entry which is preliminary data.</text>
</comment>
<evidence type="ECO:0000256" key="5">
    <source>
        <dbReference type="ARBA" id="ARBA00023136"/>
    </source>
</evidence>
<protein>
    <submittedName>
        <fullName evidence="7">MFS transporter</fullName>
    </submittedName>
</protein>
<keyword evidence="4 6" id="KW-1133">Transmembrane helix</keyword>
<feature type="transmembrane region" description="Helical" evidence="6">
    <location>
        <begin position="303"/>
        <end position="323"/>
    </location>
</feature>
<evidence type="ECO:0000256" key="1">
    <source>
        <dbReference type="ARBA" id="ARBA00004429"/>
    </source>
</evidence>
<feature type="transmembrane region" description="Helical" evidence="6">
    <location>
        <begin position="186"/>
        <end position="209"/>
    </location>
</feature>
<comment type="subcellular location">
    <subcellularLocation>
        <location evidence="1">Cell inner membrane</location>
        <topology evidence="1">Multi-pass membrane protein</topology>
    </subcellularLocation>
</comment>
<reference evidence="7 8" key="1">
    <citation type="submission" date="2018-11" db="EMBL/GenBank/DDBJ databases">
        <authorList>
            <person name="Ye M.-Q."/>
            <person name="Du Z.-J."/>
        </authorList>
    </citation>
    <scope>NUCLEOTIDE SEQUENCE [LARGE SCALE GENOMIC DNA]</scope>
    <source>
        <strain evidence="7 8">U0105</strain>
    </source>
</reference>
<feature type="transmembrane region" description="Helical" evidence="6">
    <location>
        <begin position="343"/>
        <end position="368"/>
    </location>
</feature>
<dbReference type="InterPro" id="IPR011701">
    <property type="entry name" value="MFS"/>
</dbReference>
<accession>A0A3N5ZC56</accession>
<feature type="transmembrane region" description="Helical" evidence="6">
    <location>
        <begin position="239"/>
        <end position="260"/>
    </location>
</feature>
<keyword evidence="2" id="KW-1003">Cell membrane</keyword>